<organism evidence="1 2">
    <name type="scientific">Lucilia cuprina</name>
    <name type="common">Green bottle fly</name>
    <name type="synonym">Australian sheep blowfly</name>
    <dbReference type="NCBI Taxonomy" id="7375"/>
    <lineage>
        <taxon>Eukaryota</taxon>
        <taxon>Metazoa</taxon>
        <taxon>Ecdysozoa</taxon>
        <taxon>Arthropoda</taxon>
        <taxon>Hexapoda</taxon>
        <taxon>Insecta</taxon>
        <taxon>Pterygota</taxon>
        <taxon>Neoptera</taxon>
        <taxon>Endopterygota</taxon>
        <taxon>Diptera</taxon>
        <taxon>Brachycera</taxon>
        <taxon>Muscomorpha</taxon>
        <taxon>Oestroidea</taxon>
        <taxon>Calliphoridae</taxon>
        <taxon>Luciliinae</taxon>
        <taxon>Lucilia</taxon>
    </lineage>
</organism>
<reference evidence="1 2" key="1">
    <citation type="journal article" date="2015" name="Nat. Commun.">
        <title>Lucilia cuprina genome unlocks parasitic fly biology to underpin future interventions.</title>
        <authorList>
            <person name="Anstead C.A."/>
            <person name="Korhonen P.K."/>
            <person name="Young N.D."/>
            <person name="Hall R.S."/>
            <person name="Jex A.R."/>
            <person name="Murali S.C."/>
            <person name="Hughes D.S."/>
            <person name="Lee S.F."/>
            <person name="Perry T."/>
            <person name="Stroehlein A.J."/>
            <person name="Ansell B.R."/>
            <person name="Breugelmans B."/>
            <person name="Hofmann A."/>
            <person name="Qu J."/>
            <person name="Dugan S."/>
            <person name="Lee S.L."/>
            <person name="Chao H."/>
            <person name="Dinh H."/>
            <person name="Han Y."/>
            <person name="Doddapaneni H.V."/>
            <person name="Worley K.C."/>
            <person name="Muzny D.M."/>
            <person name="Ioannidis P."/>
            <person name="Waterhouse R.M."/>
            <person name="Zdobnov E.M."/>
            <person name="James P.J."/>
            <person name="Bagnall N.H."/>
            <person name="Kotze A.C."/>
            <person name="Gibbs R.A."/>
            <person name="Richards S."/>
            <person name="Batterham P."/>
            <person name="Gasser R.B."/>
        </authorList>
    </citation>
    <scope>NUCLEOTIDE SEQUENCE [LARGE SCALE GENOMIC DNA]</scope>
    <source>
        <strain evidence="1 2">LS</strain>
        <tissue evidence="1">Full body</tissue>
    </source>
</reference>
<proteinExistence type="predicted"/>
<comment type="caution">
    <text evidence="1">The sequence shown here is derived from an EMBL/GenBank/DDBJ whole genome shotgun (WGS) entry which is preliminary data.</text>
</comment>
<dbReference type="EMBL" id="JRES01000299">
    <property type="protein sequence ID" value="KNC32623.1"/>
    <property type="molecule type" value="Genomic_DNA"/>
</dbReference>
<sequence>MKQHKNVVPLKIQLNTFLQYQVVQERLQLYHVRIQASLIAPITTDTLLKENG</sequence>
<evidence type="ECO:0000313" key="1">
    <source>
        <dbReference type="EMBL" id="KNC32623.1"/>
    </source>
</evidence>
<dbReference type="AlphaFoldDB" id="A0A0L0CJN7"/>
<evidence type="ECO:0000313" key="2">
    <source>
        <dbReference type="Proteomes" id="UP000037069"/>
    </source>
</evidence>
<dbReference type="Proteomes" id="UP000037069">
    <property type="component" value="Unassembled WGS sequence"/>
</dbReference>
<protein>
    <submittedName>
        <fullName evidence="1">Uncharacterized protein</fullName>
    </submittedName>
</protein>
<name>A0A0L0CJN7_LUCCU</name>
<accession>A0A0L0CJN7</accession>
<gene>
    <name evidence="1" type="ORF">FF38_10475</name>
</gene>
<keyword evidence="2" id="KW-1185">Reference proteome</keyword>